<evidence type="ECO:0000313" key="2">
    <source>
        <dbReference type="EMBL" id="KIJ08493.1"/>
    </source>
</evidence>
<feature type="region of interest" description="Disordered" evidence="1">
    <location>
        <begin position="148"/>
        <end position="212"/>
    </location>
</feature>
<reference evidence="2 3" key="1">
    <citation type="submission" date="2014-06" db="EMBL/GenBank/DDBJ databases">
        <authorList>
            <consortium name="DOE Joint Genome Institute"/>
            <person name="Kuo A."/>
            <person name="Kohler A."/>
            <person name="Nagy L.G."/>
            <person name="Floudas D."/>
            <person name="Copeland A."/>
            <person name="Barry K.W."/>
            <person name="Cichocki N."/>
            <person name="Veneault-Fourrey C."/>
            <person name="LaButti K."/>
            <person name="Lindquist E.A."/>
            <person name="Lipzen A."/>
            <person name="Lundell T."/>
            <person name="Morin E."/>
            <person name="Murat C."/>
            <person name="Sun H."/>
            <person name="Tunlid A."/>
            <person name="Henrissat B."/>
            <person name="Grigoriev I.V."/>
            <person name="Hibbett D.S."/>
            <person name="Martin F."/>
            <person name="Nordberg H.P."/>
            <person name="Cantor M.N."/>
            <person name="Hua S.X."/>
        </authorList>
    </citation>
    <scope>NUCLEOTIDE SEQUENCE [LARGE SCALE GENOMIC DNA]</scope>
    <source>
        <strain evidence="2 3">ATCC 200175</strain>
    </source>
</reference>
<feature type="compositionally biased region" description="Basic and acidic residues" evidence="1">
    <location>
        <begin position="188"/>
        <end position="198"/>
    </location>
</feature>
<name>A0A0C9TBP6_PAXIN</name>
<sequence>MDEISGLEDTGGRGFFEEKVLGWNAGNSLASVIYSYTRIWAKGWRILGRPRRLVQPGRIVLERCTTGDQKRQRTRSVELGNTNRERINAPTTMENGHPVKTEETRSLTPPRGDDRSARKADEKKATLPRQSLTRITWLDVRLIMHQVTRSHGRDQNSKKSGLSHRCIDEKEYRPKTDDGRRAPSPLKKTYEQEKETRHYAKPKPKCRGSKPRRGVAVQRDYCMIGCEAMTARKNASQKQTHVSLLFINTLYRDFPVYQCFSPGAPFNLTKGTTAQQALSNSGLGVCSVVGS</sequence>
<reference evidence="3" key="2">
    <citation type="submission" date="2015-01" db="EMBL/GenBank/DDBJ databases">
        <title>Evolutionary Origins and Diversification of the Mycorrhizal Mutualists.</title>
        <authorList>
            <consortium name="DOE Joint Genome Institute"/>
            <consortium name="Mycorrhizal Genomics Consortium"/>
            <person name="Kohler A."/>
            <person name="Kuo A."/>
            <person name="Nagy L.G."/>
            <person name="Floudas D."/>
            <person name="Copeland A."/>
            <person name="Barry K.W."/>
            <person name="Cichocki N."/>
            <person name="Veneault-Fourrey C."/>
            <person name="LaButti K."/>
            <person name="Lindquist E.A."/>
            <person name="Lipzen A."/>
            <person name="Lundell T."/>
            <person name="Morin E."/>
            <person name="Murat C."/>
            <person name="Riley R."/>
            <person name="Ohm R."/>
            <person name="Sun H."/>
            <person name="Tunlid A."/>
            <person name="Henrissat B."/>
            <person name="Grigoriev I.V."/>
            <person name="Hibbett D.S."/>
            <person name="Martin F."/>
        </authorList>
    </citation>
    <scope>NUCLEOTIDE SEQUENCE [LARGE SCALE GENOMIC DNA]</scope>
    <source>
        <strain evidence="3">ATCC 200175</strain>
    </source>
</reference>
<organism evidence="2 3">
    <name type="scientific">Paxillus involutus ATCC 200175</name>
    <dbReference type="NCBI Taxonomy" id="664439"/>
    <lineage>
        <taxon>Eukaryota</taxon>
        <taxon>Fungi</taxon>
        <taxon>Dikarya</taxon>
        <taxon>Basidiomycota</taxon>
        <taxon>Agaricomycotina</taxon>
        <taxon>Agaricomycetes</taxon>
        <taxon>Agaricomycetidae</taxon>
        <taxon>Boletales</taxon>
        <taxon>Paxilineae</taxon>
        <taxon>Paxillaceae</taxon>
        <taxon>Paxillus</taxon>
    </lineage>
</organism>
<proteinExistence type="predicted"/>
<keyword evidence="3" id="KW-1185">Reference proteome</keyword>
<dbReference type="AlphaFoldDB" id="A0A0C9TBP6"/>
<feature type="region of interest" description="Disordered" evidence="1">
    <location>
        <begin position="66"/>
        <end position="127"/>
    </location>
</feature>
<evidence type="ECO:0000313" key="3">
    <source>
        <dbReference type="Proteomes" id="UP000053647"/>
    </source>
</evidence>
<gene>
    <name evidence="2" type="ORF">PAXINDRAFT_158113</name>
</gene>
<protein>
    <submittedName>
        <fullName evidence="2">Uncharacterized protein</fullName>
    </submittedName>
</protein>
<feature type="compositionally biased region" description="Basic residues" evidence="1">
    <location>
        <begin position="199"/>
        <end position="212"/>
    </location>
</feature>
<accession>A0A0C9TBP6</accession>
<feature type="compositionally biased region" description="Basic and acidic residues" evidence="1">
    <location>
        <begin position="97"/>
        <end position="125"/>
    </location>
</feature>
<dbReference type="HOGENOM" id="CLU_956766_0_0_1"/>
<evidence type="ECO:0000256" key="1">
    <source>
        <dbReference type="SAM" id="MobiDB-lite"/>
    </source>
</evidence>
<dbReference type="Proteomes" id="UP000053647">
    <property type="component" value="Unassembled WGS sequence"/>
</dbReference>
<dbReference type="EMBL" id="KN819610">
    <property type="protein sequence ID" value="KIJ08493.1"/>
    <property type="molecule type" value="Genomic_DNA"/>
</dbReference>
<feature type="compositionally biased region" description="Basic and acidic residues" evidence="1">
    <location>
        <begin position="165"/>
        <end position="181"/>
    </location>
</feature>